<evidence type="ECO:0000313" key="3">
    <source>
        <dbReference type="Proteomes" id="UP000768180"/>
    </source>
</evidence>
<keyword evidence="3" id="KW-1185">Reference proteome</keyword>
<sequence length="60" mass="6495">MGNVTETDAAIISDAELDKEISDVLIAISVITRQLAKKNAVNHMSKEAKDDEGKRIGEVI</sequence>
<dbReference type="RefSeq" id="WP_117510831.1">
    <property type="nucleotide sequence ID" value="NZ_CABJFB010000015.1"/>
</dbReference>
<organism evidence="2 3">
    <name type="scientific">Fusicatenibacter saccharivorans</name>
    <dbReference type="NCBI Taxonomy" id="1150298"/>
    <lineage>
        <taxon>Bacteria</taxon>
        <taxon>Bacillati</taxon>
        <taxon>Bacillota</taxon>
        <taxon>Clostridia</taxon>
        <taxon>Lachnospirales</taxon>
        <taxon>Lachnospiraceae</taxon>
        <taxon>Fusicatenibacter</taxon>
    </lineage>
</organism>
<dbReference type="EMBL" id="JAAITQ010000029">
    <property type="protein sequence ID" value="NSE17366.1"/>
    <property type="molecule type" value="Genomic_DNA"/>
</dbReference>
<dbReference type="Proteomes" id="UP000768180">
    <property type="component" value="Unassembled WGS sequence"/>
</dbReference>
<feature type="compositionally biased region" description="Basic and acidic residues" evidence="1">
    <location>
        <begin position="44"/>
        <end position="60"/>
    </location>
</feature>
<gene>
    <name evidence="2" type="ORF">G5B05_13335</name>
</gene>
<proteinExistence type="predicted"/>
<feature type="region of interest" description="Disordered" evidence="1">
    <location>
        <begin position="41"/>
        <end position="60"/>
    </location>
</feature>
<evidence type="ECO:0000256" key="1">
    <source>
        <dbReference type="SAM" id="MobiDB-lite"/>
    </source>
</evidence>
<evidence type="ECO:0000313" key="2">
    <source>
        <dbReference type="EMBL" id="NSE17366.1"/>
    </source>
</evidence>
<name>A0ABX2GG40_9FIRM</name>
<accession>A0ABX2GG40</accession>
<reference evidence="2 3" key="1">
    <citation type="journal article" date="2020" name="Cell Host Microbe">
        <title>Functional and Genomic Variation between Human-Derived Isolates of Lachnospiraceae Reveals Inter- and Intra-Species Diversity.</title>
        <authorList>
            <person name="Sorbara M.T."/>
            <person name="Littmann E.R."/>
            <person name="Fontana E."/>
            <person name="Moody T.U."/>
            <person name="Kohout C.E."/>
            <person name="Gjonbalaj M."/>
            <person name="Eaton V."/>
            <person name="Seok R."/>
            <person name="Leiner I.M."/>
            <person name="Pamer E.G."/>
        </authorList>
    </citation>
    <scope>NUCLEOTIDE SEQUENCE [LARGE SCALE GENOMIC DNA]</scope>
    <source>
        <strain evidence="2 3">MSK.14.54</strain>
    </source>
</reference>
<comment type="caution">
    <text evidence="2">The sequence shown here is derived from an EMBL/GenBank/DDBJ whole genome shotgun (WGS) entry which is preliminary data.</text>
</comment>
<protein>
    <submittedName>
        <fullName evidence="2">Uncharacterized protein</fullName>
    </submittedName>
</protein>